<evidence type="ECO:0000256" key="1">
    <source>
        <dbReference type="ARBA" id="ARBA00004141"/>
    </source>
</evidence>
<proteinExistence type="inferred from homology"/>
<dbReference type="InterPro" id="IPR023395">
    <property type="entry name" value="MCP_dom_sf"/>
</dbReference>
<evidence type="ECO:0000313" key="10">
    <source>
        <dbReference type="EMBL" id="KAK5966649.1"/>
    </source>
</evidence>
<feature type="region of interest" description="Disordered" evidence="9">
    <location>
        <begin position="1"/>
        <end position="23"/>
    </location>
</feature>
<name>A0AAN8IVW7_TRICO</name>
<organism evidence="10 11">
    <name type="scientific">Trichostrongylus colubriformis</name>
    <name type="common">Black scour worm</name>
    <dbReference type="NCBI Taxonomy" id="6319"/>
    <lineage>
        <taxon>Eukaryota</taxon>
        <taxon>Metazoa</taxon>
        <taxon>Ecdysozoa</taxon>
        <taxon>Nematoda</taxon>
        <taxon>Chromadorea</taxon>
        <taxon>Rhabditida</taxon>
        <taxon>Rhabditina</taxon>
        <taxon>Rhabditomorpha</taxon>
        <taxon>Strongyloidea</taxon>
        <taxon>Trichostrongylidae</taxon>
        <taxon>Trichostrongylus</taxon>
    </lineage>
</organism>
<evidence type="ECO:0000256" key="3">
    <source>
        <dbReference type="ARBA" id="ARBA00022448"/>
    </source>
</evidence>
<evidence type="ECO:0000256" key="9">
    <source>
        <dbReference type="SAM" id="MobiDB-lite"/>
    </source>
</evidence>
<feature type="compositionally biased region" description="Low complexity" evidence="9">
    <location>
        <begin position="525"/>
        <end position="550"/>
    </location>
</feature>
<sequence length="574" mass="63278">MSTTSTAVDEGKSGKRQRGRPSVMSSLVGGAIAGAVAKTTIAPLDRTKIYFQVSTTRGYSFKSALKFVILTYREHGFFALFRGNSATMVRVMPYAAIQFAAFEQYRHWLQVDENGVRTPGRRCIVGSMAGATAVFLTYPLDTAKARLSISTKKEYATLASEKTGNETTSPWRMLFGALAGLVGQSSSYPLDIVRRRMQTGRIESSNGVLRSLITIYTNEIRKGDVVWAPYRRDPLWPALVRNSYPKKVTYIFFPLPPSDTPESPWKKTPTFSCQPKSVRALSVDDILPSHSKTDLIEAFEAAIQYLNKKGLPRGSAAPRLDIHITPGGTQSSVVGNTFEAFPDEDGTANEKQDIASKWNAHDENLLTESDNFDENTDSVEDASAKAKRKPLPPSPPRASAFAADSTTHSDTSPSPDLLAPTIFREAISILERVWTTDLVQNYVTPPRSVLRFETHTGGLLSDHETDSLFDLIFSWVRDREHDSYFLPGVHLVLEVLMPEVIIQALMQARGITREVAERMLRYTPSESSCSSSTSNELSSNHSSKNGGNNSAQKSGGSLDELARIACKERESITE</sequence>
<keyword evidence="5" id="KW-0677">Repeat</keyword>
<dbReference type="Proteomes" id="UP001331761">
    <property type="component" value="Unassembled WGS sequence"/>
</dbReference>
<evidence type="ECO:0000313" key="11">
    <source>
        <dbReference type="Proteomes" id="UP001331761"/>
    </source>
</evidence>
<dbReference type="PANTHER" id="PTHR24089">
    <property type="entry name" value="SOLUTE CARRIER FAMILY 25"/>
    <property type="match status" value="1"/>
</dbReference>
<dbReference type="PRINTS" id="PR00926">
    <property type="entry name" value="MITOCARRIER"/>
</dbReference>
<evidence type="ECO:0000256" key="4">
    <source>
        <dbReference type="ARBA" id="ARBA00022692"/>
    </source>
</evidence>
<evidence type="ECO:0000256" key="2">
    <source>
        <dbReference type="ARBA" id="ARBA00006375"/>
    </source>
</evidence>
<dbReference type="PROSITE" id="PS50920">
    <property type="entry name" value="SOLCAR"/>
    <property type="match status" value="1"/>
</dbReference>
<dbReference type="EMBL" id="WIXE01023291">
    <property type="protein sequence ID" value="KAK5966649.1"/>
    <property type="molecule type" value="Genomic_DNA"/>
</dbReference>
<accession>A0AAN8IVW7</accession>
<dbReference type="CDD" id="cd06080">
    <property type="entry name" value="PWWP_MUM1-like"/>
    <property type="match status" value="1"/>
</dbReference>
<dbReference type="GO" id="GO:0055085">
    <property type="term" value="P:transmembrane transport"/>
    <property type="evidence" value="ECO:0007669"/>
    <property type="project" value="InterPro"/>
</dbReference>
<dbReference type="SUPFAM" id="SSF63748">
    <property type="entry name" value="Tudor/PWWP/MBT"/>
    <property type="match status" value="1"/>
</dbReference>
<dbReference type="InterPro" id="IPR002067">
    <property type="entry name" value="MCP"/>
</dbReference>
<evidence type="ECO:0000256" key="8">
    <source>
        <dbReference type="RuleBase" id="RU000488"/>
    </source>
</evidence>
<dbReference type="Gene3D" id="1.50.40.10">
    <property type="entry name" value="Mitochondrial carrier domain"/>
    <property type="match status" value="2"/>
</dbReference>
<gene>
    <name evidence="10" type="ORF">GCK32_005049</name>
</gene>
<evidence type="ECO:0000256" key="5">
    <source>
        <dbReference type="ARBA" id="ARBA00022737"/>
    </source>
</evidence>
<protein>
    <recommendedName>
        <fullName evidence="12">Mitochondrial carrier protein</fullName>
    </recommendedName>
</protein>
<dbReference type="AlphaFoldDB" id="A0AAN8IVW7"/>
<dbReference type="Pfam" id="PF00153">
    <property type="entry name" value="Mito_carr"/>
    <property type="match status" value="3"/>
</dbReference>
<keyword evidence="6 7" id="KW-0472">Membrane</keyword>
<dbReference type="SUPFAM" id="SSF103506">
    <property type="entry name" value="Mitochondrial carrier"/>
    <property type="match status" value="1"/>
</dbReference>
<comment type="subcellular location">
    <subcellularLocation>
        <location evidence="1">Membrane</location>
        <topology evidence="1">Multi-pass membrane protein</topology>
    </subcellularLocation>
</comment>
<reference evidence="10 11" key="1">
    <citation type="submission" date="2019-10" db="EMBL/GenBank/DDBJ databases">
        <title>Assembly and Annotation for the nematode Trichostrongylus colubriformis.</title>
        <authorList>
            <person name="Martin J."/>
        </authorList>
    </citation>
    <scope>NUCLEOTIDE SEQUENCE [LARGE SCALE GENOMIC DNA]</scope>
    <source>
        <strain evidence="10">G859</strain>
        <tissue evidence="10">Whole worm</tissue>
    </source>
</reference>
<dbReference type="InterPro" id="IPR035504">
    <property type="entry name" value="MUM1-like_PWWP"/>
</dbReference>
<feature type="region of interest" description="Disordered" evidence="9">
    <location>
        <begin position="331"/>
        <end position="350"/>
    </location>
</feature>
<keyword evidence="4 7" id="KW-0812">Transmembrane</keyword>
<feature type="compositionally biased region" description="Acidic residues" evidence="9">
    <location>
        <begin position="370"/>
        <end position="380"/>
    </location>
</feature>
<comment type="similarity">
    <text evidence="2 8">Belongs to the mitochondrial carrier (TC 2.A.29) family.</text>
</comment>
<evidence type="ECO:0008006" key="12">
    <source>
        <dbReference type="Google" id="ProtNLM"/>
    </source>
</evidence>
<feature type="compositionally biased region" description="Low complexity" evidence="9">
    <location>
        <begin position="397"/>
        <end position="416"/>
    </location>
</feature>
<feature type="repeat" description="Solcar" evidence="7">
    <location>
        <begin position="21"/>
        <end position="108"/>
    </location>
</feature>
<comment type="caution">
    <text evidence="10">The sequence shown here is derived from an EMBL/GenBank/DDBJ whole genome shotgun (WGS) entry which is preliminary data.</text>
</comment>
<dbReference type="GO" id="GO:0016020">
    <property type="term" value="C:membrane"/>
    <property type="evidence" value="ECO:0007669"/>
    <property type="project" value="UniProtKB-SubCell"/>
</dbReference>
<evidence type="ECO:0000256" key="7">
    <source>
        <dbReference type="PROSITE-ProRule" id="PRU00282"/>
    </source>
</evidence>
<feature type="region of interest" description="Disordered" evidence="9">
    <location>
        <begin position="523"/>
        <end position="560"/>
    </location>
</feature>
<dbReference type="InterPro" id="IPR018108">
    <property type="entry name" value="MCP_transmembrane"/>
</dbReference>
<feature type="region of interest" description="Disordered" evidence="9">
    <location>
        <begin position="365"/>
        <end position="417"/>
    </location>
</feature>
<keyword evidence="11" id="KW-1185">Reference proteome</keyword>
<evidence type="ECO:0000256" key="6">
    <source>
        <dbReference type="ARBA" id="ARBA00023136"/>
    </source>
</evidence>
<keyword evidence="3 8" id="KW-0813">Transport</keyword>